<evidence type="ECO:0000313" key="1">
    <source>
        <dbReference type="EMBL" id="KKN51129.1"/>
    </source>
</evidence>
<dbReference type="EMBL" id="LAZR01001078">
    <property type="protein sequence ID" value="KKN51129.1"/>
    <property type="molecule type" value="Genomic_DNA"/>
</dbReference>
<proteinExistence type="predicted"/>
<reference evidence="1" key="1">
    <citation type="journal article" date="2015" name="Nature">
        <title>Complex archaea that bridge the gap between prokaryotes and eukaryotes.</title>
        <authorList>
            <person name="Spang A."/>
            <person name="Saw J.H."/>
            <person name="Jorgensen S.L."/>
            <person name="Zaremba-Niedzwiedzka K."/>
            <person name="Martijn J."/>
            <person name="Lind A.E."/>
            <person name="van Eijk R."/>
            <person name="Schleper C."/>
            <person name="Guy L."/>
            <person name="Ettema T.J."/>
        </authorList>
    </citation>
    <scope>NUCLEOTIDE SEQUENCE</scope>
</reference>
<protein>
    <submittedName>
        <fullName evidence="1">Uncharacterized protein</fullName>
    </submittedName>
</protein>
<gene>
    <name evidence="1" type="ORF">LCGC14_0625930</name>
</gene>
<dbReference type="AlphaFoldDB" id="A0A0F9R8H0"/>
<sequence>MKLKFELEFDENELGKDWMNIYNLELCLFSKEHTKRELLKVKEIK</sequence>
<accession>A0A0F9R8H0</accession>
<comment type="caution">
    <text evidence="1">The sequence shown here is derived from an EMBL/GenBank/DDBJ whole genome shotgun (WGS) entry which is preliminary data.</text>
</comment>
<organism evidence="1">
    <name type="scientific">marine sediment metagenome</name>
    <dbReference type="NCBI Taxonomy" id="412755"/>
    <lineage>
        <taxon>unclassified sequences</taxon>
        <taxon>metagenomes</taxon>
        <taxon>ecological metagenomes</taxon>
    </lineage>
</organism>
<name>A0A0F9R8H0_9ZZZZ</name>